<evidence type="ECO:0000313" key="4">
    <source>
        <dbReference type="Proteomes" id="UP000198577"/>
    </source>
</evidence>
<dbReference type="Gene3D" id="3.40.50.300">
    <property type="entry name" value="P-loop containing nucleotide triphosphate hydrolases"/>
    <property type="match status" value="1"/>
</dbReference>
<dbReference type="InterPro" id="IPR001482">
    <property type="entry name" value="T2SS/T4SS_dom"/>
</dbReference>
<dbReference type="InterPro" id="IPR027417">
    <property type="entry name" value="P-loop_NTPase"/>
</dbReference>
<dbReference type="AlphaFoldDB" id="A0A1I5U5E0"/>
<reference evidence="3 4" key="1">
    <citation type="submission" date="2016-10" db="EMBL/GenBank/DDBJ databases">
        <authorList>
            <person name="de Groot N.N."/>
        </authorList>
    </citation>
    <scope>NUCLEOTIDE SEQUENCE [LARGE SCALE GENOMIC DNA]</scope>
    <source>
        <strain evidence="3 4">DSM 20678</strain>
    </source>
</reference>
<keyword evidence="4" id="KW-1185">Reference proteome</keyword>
<dbReference type="Gene3D" id="3.30.450.90">
    <property type="match status" value="1"/>
</dbReference>
<dbReference type="SMART" id="SM00382">
    <property type="entry name" value="AAA"/>
    <property type="match status" value="1"/>
</dbReference>
<dbReference type="InterPro" id="IPR003593">
    <property type="entry name" value="AAA+_ATPase"/>
</dbReference>
<proteinExistence type="inferred from homology"/>
<evidence type="ECO:0000313" key="3">
    <source>
        <dbReference type="EMBL" id="SFP90515.1"/>
    </source>
</evidence>
<dbReference type="InterPro" id="IPR050921">
    <property type="entry name" value="T4SS_GSP_E_ATPase"/>
</dbReference>
<dbReference type="GO" id="GO:0016887">
    <property type="term" value="F:ATP hydrolysis activity"/>
    <property type="evidence" value="ECO:0007669"/>
    <property type="project" value="InterPro"/>
</dbReference>
<dbReference type="SUPFAM" id="SSF52540">
    <property type="entry name" value="P-loop containing nucleoside triphosphate hydrolases"/>
    <property type="match status" value="1"/>
</dbReference>
<dbReference type="Proteomes" id="UP000198577">
    <property type="component" value="Unassembled WGS sequence"/>
</dbReference>
<gene>
    <name evidence="3" type="ORF">SAMN05444406_10641</name>
</gene>
<accession>A0A1I5U5E0</accession>
<comment type="similarity">
    <text evidence="1">Belongs to the GSP E family.</text>
</comment>
<feature type="domain" description="Bacterial type II secretion system protein E" evidence="2">
    <location>
        <begin position="230"/>
        <end position="244"/>
    </location>
</feature>
<dbReference type="STRING" id="937334.SAMN05444406_10641"/>
<dbReference type="PROSITE" id="PS00662">
    <property type="entry name" value="T2SP_E"/>
    <property type="match status" value="1"/>
</dbReference>
<name>A0A1I5U5E0_9FIRM</name>
<dbReference type="InterPro" id="IPR006321">
    <property type="entry name" value="PilT/PilU"/>
</dbReference>
<dbReference type="Pfam" id="PF00437">
    <property type="entry name" value="T2SSE"/>
    <property type="match status" value="1"/>
</dbReference>
<sequence length="388" mass="42730">MRSYAYLIARMADAMVFGIASSVPLVSRNATEGVRGLMDIYDILRKAVELKCSDVHISVGMPPAVRLNGSLMRIADEPLTSDQTQQFARALLNDEQWEVFQEKGEIDFSLSIAGVHRFRVNAYKQRGSCSLAIRLVNSRIPSFEELGLPPVVQEFAYKKSGLVLVTGPTGSGKSTTLAAIVNKINMERAVHIITLEEPIEYLHRHQKSIVNQREVGSDTKSFAAGLRAALRQDPDVILIGEMRDLETISIALTAAETGHLVLSTLHTIGAAKTIDRIIDVFPPHQQQQVRFQLSTVLEGVISQQLIPQKDGSGRVAAVEVMVVTPAIRNLIREGKTYQITNVIQTGARLGMKTMDQALLELYSKGVISREDALVYSVDMEHMKALING</sequence>
<protein>
    <submittedName>
        <fullName evidence="3">Twitching motility protein PilT</fullName>
    </submittedName>
</protein>
<dbReference type="PANTHER" id="PTHR30486">
    <property type="entry name" value="TWITCHING MOTILITY PROTEIN PILT"/>
    <property type="match status" value="1"/>
</dbReference>
<dbReference type="EMBL" id="FOXR01000006">
    <property type="protein sequence ID" value="SFP90515.1"/>
    <property type="molecule type" value="Genomic_DNA"/>
</dbReference>
<dbReference type="GO" id="GO:0005524">
    <property type="term" value="F:ATP binding"/>
    <property type="evidence" value="ECO:0007669"/>
    <property type="project" value="InterPro"/>
</dbReference>
<evidence type="ECO:0000259" key="2">
    <source>
        <dbReference type="PROSITE" id="PS00662"/>
    </source>
</evidence>
<dbReference type="NCBIfam" id="TIGR01420">
    <property type="entry name" value="pilT_fam"/>
    <property type="match status" value="1"/>
</dbReference>
<dbReference type="CDD" id="cd01131">
    <property type="entry name" value="PilT"/>
    <property type="match status" value="1"/>
</dbReference>
<evidence type="ECO:0000256" key="1">
    <source>
        <dbReference type="ARBA" id="ARBA00006611"/>
    </source>
</evidence>
<organism evidence="3 4">
    <name type="scientific">Caldicoprobacter faecalis</name>
    <dbReference type="NCBI Taxonomy" id="937334"/>
    <lineage>
        <taxon>Bacteria</taxon>
        <taxon>Bacillati</taxon>
        <taxon>Bacillota</taxon>
        <taxon>Clostridia</taxon>
        <taxon>Caldicoprobacterales</taxon>
        <taxon>Caldicoprobacteraceae</taxon>
        <taxon>Caldicoprobacter</taxon>
    </lineage>
</organism>